<dbReference type="AlphaFoldDB" id="A0A1J4J569"/>
<evidence type="ECO:0000259" key="1">
    <source>
        <dbReference type="Pfam" id="PF00566"/>
    </source>
</evidence>
<feature type="domain" description="Rab-GAP TBC" evidence="1">
    <location>
        <begin position="231"/>
        <end position="437"/>
    </location>
</feature>
<dbReference type="SUPFAM" id="SSF47923">
    <property type="entry name" value="Ypt/Rab-GAP domain of gyp1p"/>
    <property type="match status" value="1"/>
</dbReference>
<sequence length="488" mass="56948">MYCKFFIQQIFLFYDRILILEKGIVKSVNKKRFMNSQDATFIVTYVDDQSKDRRGTLKVQHTNGNITFSFYGSDKHPLPTIPDNVCNLSDFTVFDISTKNPLSISFSGPNSQTQFSFIKTDDKTRFMEFIGTKVRVIHSDLNPSLFLLESIDFGESAFCTTILPNATSFKQPKRISLENYKNFTSKRDLELVHITKDCFHTDKLYNANIDDNVLFDAIKSLLTRERTSDDASYDQVKKQWKSIIPRQFSNHKNLQDLIRRLEADVNAHESLFSKYENPKRIMKIAFNVLLSYSIYNWDGALYYDGLIDLLFPFIDAFITQHGSSFDDETCESEIFTVFDVFYEENSFSELKKPAKQGFIKIILPEVGKKLENVFTELLNLLYQKHVHSLDFLRDDLSRWFVDVFNTVDIQRLWISILAFKNLQEFFESFLIALLFFVSPELNELNPLSFEEFVERFNEVKKGADLKTLLDNTLQIHEMIRDSPPPAEQ</sequence>
<name>A0A1J4J569_9EUKA</name>
<reference evidence="2" key="1">
    <citation type="submission" date="2016-10" db="EMBL/GenBank/DDBJ databases">
        <authorList>
            <person name="Benchimol M."/>
            <person name="Almeida L.G."/>
            <person name="Vasconcelos A.T."/>
            <person name="Perreira-Neves A."/>
            <person name="Rosa I.A."/>
            <person name="Tasca T."/>
            <person name="Bogo M.R."/>
            <person name="de Souza W."/>
        </authorList>
    </citation>
    <scope>NUCLEOTIDE SEQUENCE [LARGE SCALE GENOMIC DNA]</scope>
    <source>
        <strain evidence="2">K</strain>
    </source>
</reference>
<organism evidence="2 3">
    <name type="scientific">Tritrichomonas foetus</name>
    <dbReference type="NCBI Taxonomy" id="1144522"/>
    <lineage>
        <taxon>Eukaryota</taxon>
        <taxon>Metamonada</taxon>
        <taxon>Parabasalia</taxon>
        <taxon>Tritrichomonadida</taxon>
        <taxon>Tritrichomonadidae</taxon>
        <taxon>Tritrichomonas</taxon>
    </lineage>
</organism>
<evidence type="ECO:0000313" key="2">
    <source>
        <dbReference type="EMBL" id="OHS93841.1"/>
    </source>
</evidence>
<comment type="caution">
    <text evidence="2">The sequence shown here is derived from an EMBL/GenBank/DDBJ whole genome shotgun (WGS) entry which is preliminary data.</text>
</comment>
<dbReference type="RefSeq" id="XP_068346978.1">
    <property type="nucleotide sequence ID" value="XM_068490643.1"/>
</dbReference>
<protein>
    <recommendedName>
        <fullName evidence="1">Rab-GAP TBC domain-containing protein</fullName>
    </recommendedName>
</protein>
<proteinExistence type="predicted"/>
<gene>
    <name evidence="2" type="ORF">TRFO_02363</name>
</gene>
<dbReference type="InterPro" id="IPR000195">
    <property type="entry name" value="Rab-GAP-TBC_dom"/>
</dbReference>
<evidence type="ECO:0000313" key="3">
    <source>
        <dbReference type="Proteomes" id="UP000179807"/>
    </source>
</evidence>
<dbReference type="Pfam" id="PF00566">
    <property type="entry name" value="RabGAP-TBC"/>
    <property type="match status" value="1"/>
</dbReference>
<dbReference type="EMBL" id="MLAK01001370">
    <property type="protein sequence ID" value="OHS93841.1"/>
    <property type="molecule type" value="Genomic_DNA"/>
</dbReference>
<dbReference type="Proteomes" id="UP000179807">
    <property type="component" value="Unassembled WGS sequence"/>
</dbReference>
<dbReference type="GeneID" id="94825347"/>
<keyword evidence="3" id="KW-1185">Reference proteome</keyword>
<dbReference type="VEuPathDB" id="TrichDB:TRFO_02363"/>
<dbReference type="InterPro" id="IPR035969">
    <property type="entry name" value="Rab-GAP_TBC_sf"/>
</dbReference>
<accession>A0A1J4J569</accession>